<proteinExistence type="predicted"/>
<protein>
    <submittedName>
        <fullName evidence="2">Uncharacterized protein</fullName>
    </submittedName>
</protein>
<name>A0AAV9NQ35_9EURO</name>
<sequence>MAMKGPIWRHTSRRLIGNQEERRRGNQPVEGAPSDREVGIDDGEVDAKSTTADEAVVLTVAESDDANWESSSDAEDVLESAMVVRSRRGS</sequence>
<dbReference type="GeneID" id="89968342"/>
<gene>
    <name evidence="2" type="ORF">LTR84_000120</name>
</gene>
<dbReference type="EMBL" id="JAVRRD010000001">
    <property type="protein sequence ID" value="KAK5064287.1"/>
    <property type="molecule type" value="Genomic_DNA"/>
</dbReference>
<organism evidence="2 3">
    <name type="scientific">Exophiala bonariae</name>
    <dbReference type="NCBI Taxonomy" id="1690606"/>
    <lineage>
        <taxon>Eukaryota</taxon>
        <taxon>Fungi</taxon>
        <taxon>Dikarya</taxon>
        <taxon>Ascomycota</taxon>
        <taxon>Pezizomycotina</taxon>
        <taxon>Eurotiomycetes</taxon>
        <taxon>Chaetothyriomycetidae</taxon>
        <taxon>Chaetothyriales</taxon>
        <taxon>Herpotrichiellaceae</taxon>
        <taxon>Exophiala</taxon>
    </lineage>
</organism>
<dbReference type="AlphaFoldDB" id="A0AAV9NQ35"/>
<dbReference type="RefSeq" id="XP_064711611.1">
    <property type="nucleotide sequence ID" value="XM_064843751.1"/>
</dbReference>
<feature type="region of interest" description="Disordered" evidence="1">
    <location>
        <begin position="1"/>
        <end position="51"/>
    </location>
</feature>
<comment type="caution">
    <text evidence="2">The sequence shown here is derived from an EMBL/GenBank/DDBJ whole genome shotgun (WGS) entry which is preliminary data.</text>
</comment>
<keyword evidence="3" id="KW-1185">Reference proteome</keyword>
<reference evidence="2 3" key="1">
    <citation type="submission" date="2023-08" db="EMBL/GenBank/DDBJ databases">
        <title>Black Yeasts Isolated from many extreme environments.</title>
        <authorList>
            <person name="Coleine C."/>
            <person name="Stajich J.E."/>
            <person name="Selbmann L."/>
        </authorList>
    </citation>
    <scope>NUCLEOTIDE SEQUENCE [LARGE SCALE GENOMIC DNA]</scope>
    <source>
        <strain evidence="2 3">CCFEE 5792</strain>
    </source>
</reference>
<dbReference type="Proteomes" id="UP001358417">
    <property type="component" value="Unassembled WGS sequence"/>
</dbReference>
<evidence type="ECO:0000313" key="3">
    <source>
        <dbReference type="Proteomes" id="UP001358417"/>
    </source>
</evidence>
<evidence type="ECO:0000256" key="1">
    <source>
        <dbReference type="SAM" id="MobiDB-lite"/>
    </source>
</evidence>
<evidence type="ECO:0000313" key="2">
    <source>
        <dbReference type="EMBL" id="KAK5064287.1"/>
    </source>
</evidence>
<accession>A0AAV9NQ35</accession>